<evidence type="ECO:0000313" key="2">
    <source>
        <dbReference type="EMBL" id="MFC4990348.1"/>
    </source>
</evidence>
<evidence type="ECO:0000313" key="3">
    <source>
        <dbReference type="Proteomes" id="UP001595925"/>
    </source>
</evidence>
<name>A0ABD5QKV0_9EURY</name>
<organism evidence="2 3">
    <name type="scientific">Saliphagus infecundisoli</name>
    <dbReference type="NCBI Taxonomy" id="1849069"/>
    <lineage>
        <taxon>Archaea</taxon>
        <taxon>Methanobacteriati</taxon>
        <taxon>Methanobacteriota</taxon>
        <taxon>Stenosarchaea group</taxon>
        <taxon>Halobacteria</taxon>
        <taxon>Halobacteriales</taxon>
        <taxon>Natrialbaceae</taxon>
        <taxon>Saliphagus</taxon>
    </lineage>
</organism>
<evidence type="ECO:0000256" key="1">
    <source>
        <dbReference type="SAM" id="MobiDB-lite"/>
    </source>
</evidence>
<dbReference type="SUPFAM" id="SSF51126">
    <property type="entry name" value="Pectin lyase-like"/>
    <property type="match status" value="1"/>
</dbReference>
<accession>A0ABD5QKV0</accession>
<feature type="region of interest" description="Disordered" evidence="1">
    <location>
        <begin position="1"/>
        <end position="35"/>
    </location>
</feature>
<dbReference type="Gene3D" id="2.160.20.20">
    <property type="match status" value="1"/>
</dbReference>
<comment type="caution">
    <text evidence="2">The sequence shown here is derived from an EMBL/GenBank/DDBJ whole genome shotgun (WGS) entry which is preliminary data.</text>
</comment>
<dbReference type="InterPro" id="IPR012332">
    <property type="entry name" value="Autotransporter_pectin_lyase_C"/>
</dbReference>
<feature type="compositionally biased region" description="Basic and acidic residues" evidence="1">
    <location>
        <begin position="1"/>
        <end position="14"/>
    </location>
</feature>
<reference evidence="2 3" key="1">
    <citation type="journal article" date="2019" name="Int. J. Syst. Evol. Microbiol.">
        <title>The Global Catalogue of Microorganisms (GCM) 10K type strain sequencing project: providing services to taxonomists for standard genome sequencing and annotation.</title>
        <authorList>
            <consortium name="The Broad Institute Genomics Platform"/>
            <consortium name="The Broad Institute Genome Sequencing Center for Infectious Disease"/>
            <person name="Wu L."/>
            <person name="Ma J."/>
        </authorList>
    </citation>
    <scope>NUCLEOTIDE SEQUENCE [LARGE SCALE GENOMIC DNA]</scope>
    <source>
        <strain evidence="2 3">CGMCC 1.15824</strain>
    </source>
</reference>
<keyword evidence="3" id="KW-1185">Reference proteome</keyword>
<dbReference type="Proteomes" id="UP001595925">
    <property type="component" value="Unassembled WGS sequence"/>
</dbReference>
<dbReference type="RefSeq" id="WP_224828668.1">
    <property type="nucleotide sequence ID" value="NZ_JAIVEF010000009.1"/>
</dbReference>
<dbReference type="EMBL" id="JBHSJG010000072">
    <property type="protein sequence ID" value="MFC4990348.1"/>
    <property type="molecule type" value="Genomic_DNA"/>
</dbReference>
<dbReference type="InterPro" id="IPR011050">
    <property type="entry name" value="Pectin_lyase_fold/virulence"/>
</dbReference>
<protein>
    <submittedName>
        <fullName evidence="2">Right-handed parallel beta-helix repeat-containing protein</fullName>
    </submittedName>
</protein>
<proteinExistence type="predicted"/>
<dbReference type="AlphaFoldDB" id="A0ABD5QKV0"/>
<gene>
    <name evidence="2" type="ORF">ACFPFO_21870</name>
</gene>
<sequence>MTRESDTRSTEGRRGLLNNAAATISPSEIPGSPATSVLEDRYGTVIDVADAGADTSGNASITPVLSQHAGDDTLLRFPEGRYYMDSQLRLTNFQNFGLVGDGDATLVPANYGDFSGPQYRLFRLGTPWDPGRDLRVEGFHVDQTESDTGIRVLDVGVSTGLTVRDVIVEGLHDSGTWGPGLFNITDPDGVGVVRRFQAPDGGIHANQTPHAGQVSRGPTGIHTNGYHEGALRLENCVLGSYPGNGLYVNCPGDVFVEDGEYANSAGTTVRMGVGEGRVRNADIEVTGTASYERRQIPLRLDYGSLTVENVDVRMTRANGNGIRVMGEVDEATFRNVTVSNDGPNPNTAIRVNSGAGSTSFYGVSVDMGVNGNALKIPQGGAPVDVDGFAVTGDVAGSPIQETILCQRDGCRFANLDIDQPGSGRRGLLLTGDDIVVTDSEIETDYDAISTEGNGIEIRNTYASATSGSSIQVRSGSVDLSGNTTPSGIDR</sequence>